<comment type="caution">
    <text evidence="1">The sequence shown here is derived from an EMBL/GenBank/DDBJ whole genome shotgun (WGS) entry which is preliminary data.</text>
</comment>
<reference evidence="1 2" key="1">
    <citation type="journal article" date="2020" name="Cell">
        <title>Large-Scale Comparative Analyses of Tick Genomes Elucidate Their Genetic Diversity and Vector Capacities.</title>
        <authorList>
            <consortium name="Tick Genome and Microbiome Consortium (TIGMIC)"/>
            <person name="Jia N."/>
            <person name="Wang J."/>
            <person name="Shi W."/>
            <person name="Du L."/>
            <person name="Sun Y."/>
            <person name="Zhan W."/>
            <person name="Jiang J.F."/>
            <person name="Wang Q."/>
            <person name="Zhang B."/>
            <person name="Ji P."/>
            <person name="Bell-Sakyi L."/>
            <person name="Cui X.M."/>
            <person name="Yuan T.T."/>
            <person name="Jiang B.G."/>
            <person name="Yang W.F."/>
            <person name="Lam T.T."/>
            <person name="Chang Q.C."/>
            <person name="Ding S.J."/>
            <person name="Wang X.J."/>
            <person name="Zhu J.G."/>
            <person name="Ruan X.D."/>
            <person name="Zhao L."/>
            <person name="Wei J.T."/>
            <person name="Ye R.Z."/>
            <person name="Que T.C."/>
            <person name="Du C.H."/>
            <person name="Zhou Y.H."/>
            <person name="Cheng J.X."/>
            <person name="Dai P.F."/>
            <person name="Guo W.B."/>
            <person name="Han X.H."/>
            <person name="Huang E.J."/>
            <person name="Li L.F."/>
            <person name="Wei W."/>
            <person name="Gao Y.C."/>
            <person name="Liu J.Z."/>
            <person name="Shao H.Z."/>
            <person name="Wang X."/>
            <person name="Wang C.C."/>
            <person name="Yang T.C."/>
            <person name="Huo Q.B."/>
            <person name="Li W."/>
            <person name="Chen H.Y."/>
            <person name="Chen S.E."/>
            <person name="Zhou L.G."/>
            <person name="Ni X.B."/>
            <person name="Tian J.H."/>
            <person name="Sheng Y."/>
            <person name="Liu T."/>
            <person name="Pan Y.S."/>
            <person name="Xia L.Y."/>
            <person name="Li J."/>
            <person name="Zhao F."/>
            <person name="Cao W.C."/>
        </authorList>
    </citation>
    <scope>NUCLEOTIDE SEQUENCE [LARGE SCALE GENOMIC DNA]</scope>
    <source>
        <strain evidence="1">Iper-2018</strain>
    </source>
</reference>
<proteinExistence type="predicted"/>
<evidence type="ECO:0000313" key="2">
    <source>
        <dbReference type="Proteomes" id="UP000805193"/>
    </source>
</evidence>
<name>A0AC60PQK1_IXOPE</name>
<evidence type="ECO:0000313" key="1">
    <source>
        <dbReference type="EMBL" id="KAG0422788.1"/>
    </source>
</evidence>
<sequence>MCERLLRGENDQALTLCRRWGSEVRAVAAFLAQPPNDSHSTRRESYPTAPDVSDREKSAGGGEGQAKRWGCERGALIYRASGHGRSGREDGGGDITSSRLLQNCRGVWGRRNGRAPLPVLIGLPRQNKASPMPGTPPHATLSGDSCGLATRFDLAAHK</sequence>
<gene>
    <name evidence="1" type="ORF">HPB47_001413</name>
</gene>
<dbReference type="EMBL" id="JABSTQ010010182">
    <property type="protein sequence ID" value="KAG0422788.1"/>
    <property type="molecule type" value="Genomic_DNA"/>
</dbReference>
<accession>A0AC60PQK1</accession>
<keyword evidence="2" id="KW-1185">Reference proteome</keyword>
<organism evidence="1 2">
    <name type="scientific">Ixodes persulcatus</name>
    <name type="common">Taiga tick</name>
    <dbReference type="NCBI Taxonomy" id="34615"/>
    <lineage>
        <taxon>Eukaryota</taxon>
        <taxon>Metazoa</taxon>
        <taxon>Ecdysozoa</taxon>
        <taxon>Arthropoda</taxon>
        <taxon>Chelicerata</taxon>
        <taxon>Arachnida</taxon>
        <taxon>Acari</taxon>
        <taxon>Parasitiformes</taxon>
        <taxon>Ixodida</taxon>
        <taxon>Ixodoidea</taxon>
        <taxon>Ixodidae</taxon>
        <taxon>Ixodinae</taxon>
        <taxon>Ixodes</taxon>
    </lineage>
</organism>
<protein>
    <submittedName>
        <fullName evidence="1">Uncharacterized protein</fullName>
    </submittedName>
</protein>
<dbReference type="Proteomes" id="UP000805193">
    <property type="component" value="Unassembled WGS sequence"/>
</dbReference>